<dbReference type="SUPFAM" id="SSF53448">
    <property type="entry name" value="Nucleotide-diphospho-sugar transferases"/>
    <property type="match status" value="1"/>
</dbReference>
<dbReference type="Proteomes" id="UP001529369">
    <property type="component" value="Unassembled WGS sequence"/>
</dbReference>
<accession>A0ABT8A5W5</accession>
<dbReference type="RefSeq" id="WP_290316888.1">
    <property type="nucleotide sequence ID" value="NZ_JAUFPN010000127.1"/>
</dbReference>
<dbReference type="Pfam" id="PF13704">
    <property type="entry name" value="Glyco_tranf_2_4"/>
    <property type="match status" value="1"/>
</dbReference>
<dbReference type="InterPro" id="IPR029044">
    <property type="entry name" value="Nucleotide-diphossugar_trans"/>
</dbReference>
<sequence length="355" mass="39322">MTAETGAALPFGLAVVGPPPAPRPGEVVGVVVARNEALRLGAALREVRRLGIGPVIVIDNLSTDETRAVAAGFDRVHLVEAPESYAGSGFGIAWINAVLDRWARGHWALMFDADEVLVFPGSDRPAALPRLCGHLDSLGSECLRVVMLDLFPQAPLARVAYRPEQSLPEAAAWFEPPRLRREAAPHFPFEAEYGGVRERLFFPEADPSRLLRRAYQRAYNLGWRLPWLRRSARFQALAPKRSPNMTKVPLVRWREGVGFVTAHSLSPVAVAPEQPSGVLLHFKFLQDFHARVLDAVARDAHFDGSAEYRRYLAALRRDPEFSLHGPRSLHYESPDQLVGLGLMRDTAAWRTARGA</sequence>
<comment type="caution">
    <text evidence="1">The sequence shown here is derived from an EMBL/GenBank/DDBJ whole genome shotgun (WGS) entry which is preliminary data.</text>
</comment>
<proteinExistence type="predicted"/>
<name>A0ABT8A5W5_9PROT</name>
<dbReference type="Gene3D" id="3.90.550.10">
    <property type="entry name" value="Spore Coat Polysaccharide Biosynthesis Protein SpsA, Chain A"/>
    <property type="match status" value="1"/>
</dbReference>
<evidence type="ECO:0000313" key="2">
    <source>
        <dbReference type="Proteomes" id="UP001529369"/>
    </source>
</evidence>
<protein>
    <submittedName>
        <fullName evidence="1">Glycosyltransferase family 2 protein</fullName>
    </submittedName>
</protein>
<evidence type="ECO:0000313" key="1">
    <source>
        <dbReference type="EMBL" id="MDN3565068.1"/>
    </source>
</evidence>
<gene>
    <name evidence="1" type="ORF">QWZ14_11920</name>
</gene>
<dbReference type="EMBL" id="JAUFPN010000127">
    <property type="protein sequence ID" value="MDN3565068.1"/>
    <property type="molecule type" value="Genomic_DNA"/>
</dbReference>
<reference evidence="2" key="1">
    <citation type="journal article" date="2019" name="Int. J. Syst. Evol. Microbiol.">
        <title>The Global Catalogue of Microorganisms (GCM) 10K type strain sequencing project: providing services to taxonomists for standard genome sequencing and annotation.</title>
        <authorList>
            <consortium name="The Broad Institute Genomics Platform"/>
            <consortium name="The Broad Institute Genome Sequencing Center for Infectious Disease"/>
            <person name="Wu L."/>
            <person name="Ma J."/>
        </authorList>
    </citation>
    <scope>NUCLEOTIDE SEQUENCE [LARGE SCALE GENOMIC DNA]</scope>
    <source>
        <strain evidence="2">CECT 7131</strain>
    </source>
</reference>
<organism evidence="1 2">
    <name type="scientific">Paeniroseomonas aquatica</name>
    <dbReference type="NCBI Taxonomy" id="373043"/>
    <lineage>
        <taxon>Bacteria</taxon>
        <taxon>Pseudomonadati</taxon>
        <taxon>Pseudomonadota</taxon>
        <taxon>Alphaproteobacteria</taxon>
        <taxon>Acetobacterales</taxon>
        <taxon>Acetobacteraceae</taxon>
        <taxon>Paeniroseomonas</taxon>
    </lineage>
</organism>
<keyword evidence="2" id="KW-1185">Reference proteome</keyword>